<comment type="function">
    <text evidence="23">Lysosomal dipeptide uniporter that selectively exports lysine, arginine or histidine-containing dipeptides with a net positive charge from the lysosome lumen into the cytosol. Could play a role in a specific type of protein O-glycosylation indirectly regulating macrophages migration and tissue invasion. Also essential for liver homeostasis.</text>
</comment>
<evidence type="ECO:0000256" key="1">
    <source>
        <dbReference type="ARBA" id="ARBA00004155"/>
    </source>
</evidence>
<feature type="transmembrane region" description="Helical" evidence="26">
    <location>
        <begin position="117"/>
        <end position="138"/>
    </location>
</feature>
<dbReference type="Pfam" id="PF07690">
    <property type="entry name" value="MFS_1"/>
    <property type="match status" value="1"/>
</dbReference>
<evidence type="ECO:0000256" key="4">
    <source>
        <dbReference type="ARBA" id="ARBA00022692"/>
    </source>
</evidence>
<reference evidence="27 28" key="1">
    <citation type="submission" date="2014-04" db="EMBL/GenBank/DDBJ databases">
        <title>A new species of microsporidia sheds light on the evolution of extreme parasitism.</title>
        <authorList>
            <person name="Haag K.L."/>
            <person name="James T.Y."/>
            <person name="Larsson R."/>
            <person name="Schaer T.M."/>
            <person name="Refardt D."/>
            <person name="Pombert J.-F."/>
            <person name="Ebert D."/>
        </authorList>
    </citation>
    <scope>NUCLEOTIDE SEQUENCE [LARGE SCALE GENOMIC DNA]</scope>
    <source>
        <strain evidence="27 28">UGP3</strain>
        <tissue evidence="27">Spores</tissue>
    </source>
</reference>
<comment type="catalytic activity">
    <reaction evidence="12">
        <text>L-lysyl-L-alpha-amino acid(out) = L-lysyl-L-alpha-amino acid(in)</text>
        <dbReference type="Rhea" id="RHEA:79387"/>
        <dbReference type="ChEBI" id="CHEBI:229965"/>
    </reaction>
</comment>
<comment type="catalytic activity">
    <reaction evidence="9">
        <text>L-histidyl-glycine(out) = L-histidyl-glycine(in)</text>
        <dbReference type="Rhea" id="RHEA:79395"/>
        <dbReference type="ChEBI" id="CHEBI:229957"/>
    </reaction>
</comment>
<keyword evidence="3" id="KW-0813">Transport</keyword>
<comment type="catalytic activity">
    <reaction evidence="8">
        <text>L-lysyl-L-alanine(out) = L-lysyl-L-alanine(in)</text>
        <dbReference type="Rhea" id="RHEA:79399"/>
        <dbReference type="ChEBI" id="CHEBI:229954"/>
    </reaction>
</comment>
<dbReference type="EMBL" id="JMKJ01000590">
    <property type="protein sequence ID" value="KGG50242.1"/>
    <property type="molecule type" value="Genomic_DNA"/>
</dbReference>
<feature type="compositionally biased region" description="Acidic residues" evidence="25">
    <location>
        <begin position="463"/>
        <end position="475"/>
    </location>
</feature>
<comment type="catalytic activity">
    <reaction evidence="11">
        <text>L-alpha-aminoacyl-L-histidine(out) = L-alpha-aminoacyl-L-histidine(in)</text>
        <dbReference type="Rhea" id="RHEA:79375"/>
        <dbReference type="ChEBI" id="CHEBI:229967"/>
    </reaction>
</comment>
<dbReference type="OrthoDB" id="424834at2759"/>
<feature type="transmembrane region" description="Helical" evidence="26">
    <location>
        <begin position="145"/>
        <end position="166"/>
    </location>
</feature>
<evidence type="ECO:0000256" key="10">
    <source>
        <dbReference type="ARBA" id="ARBA00044881"/>
    </source>
</evidence>
<dbReference type="Gene3D" id="1.20.1250.20">
    <property type="entry name" value="MFS general substrate transporter like domains"/>
    <property type="match status" value="2"/>
</dbReference>
<keyword evidence="6 26" id="KW-0472">Membrane</keyword>
<organism evidence="27 28">
    <name type="scientific">Mitosporidium daphniae</name>
    <dbReference type="NCBI Taxonomy" id="1485682"/>
    <lineage>
        <taxon>Eukaryota</taxon>
        <taxon>Fungi</taxon>
        <taxon>Fungi incertae sedis</taxon>
        <taxon>Microsporidia</taxon>
        <taxon>Mitosporidium</taxon>
    </lineage>
</organism>
<comment type="caution">
    <text evidence="27">The sequence shown here is derived from an EMBL/GenBank/DDBJ whole genome shotgun (WGS) entry which is preliminary data.</text>
</comment>
<dbReference type="PANTHER" id="PTHR23512">
    <property type="entry name" value="MAJOR FACILITATOR SUPERFAMILY DOMAIN-CONTAINING PROTEIN 1"/>
    <property type="match status" value="1"/>
</dbReference>
<feature type="transmembrane region" description="Helical" evidence="26">
    <location>
        <begin position="362"/>
        <end position="389"/>
    </location>
</feature>
<feature type="transmembrane region" description="Helical" evidence="26">
    <location>
        <begin position="186"/>
        <end position="205"/>
    </location>
</feature>
<feature type="transmembrane region" description="Helical" evidence="26">
    <location>
        <begin position="59"/>
        <end position="81"/>
    </location>
</feature>
<keyword evidence="5 26" id="KW-1133">Transmembrane helix</keyword>
<evidence type="ECO:0000256" key="11">
    <source>
        <dbReference type="ARBA" id="ARBA00044884"/>
    </source>
</evidence>
<evidence type="ECO:0000256" key="16">
    <source>
        <dbReference type="ARBA" id="ARBA00044900"/>
    </source>
</evidence>
<evidence type="ECO:0000256" key="12">
    <source>
        <dbReference type="ARBA" id="ARBA00044891"/>
    </source>
</evidence>
<comment type="subunit">
    <text evidence="24">Homodimer. Interacts with lysosomal protein GLMP (via lumenal domain); the interaction starts while both proteins are still in the endoplasmic reticulum and is required for stabilization of MFSD1 in lysosomes but has no direct effect on its targeting to lysosomes or transporter activity.</text>
</comment>
<evidence type="ECO:0000256" key="7">
    <source>
        <dbReference type="ARBA" id="ARBA00023228"/>
    </source>
</evidence>
<evidence type="ECO:0000256" key="26">
    <source>
        <dbReference type="SAM" id="Phobius"/>
    </source>
</evidence>
<dbReference type="AlphaFoldDB" id="A0A098VMC5"/>
<keyword evidence="4 26" id="KW-0812">Transmembrane</keyword>
<evidence type="ECO:0000256" key="23">
    <source>
        <dbReference type="ARBA" id="ARBA00045709"/>
    </source>
</evidence>
<evidence type="ECO:0000256" key="20">
    <source>
        <dbReference type="ARBA" id="ARBA00044924"/>
    </source>
</evidence>
<evidence type="ECO:0000256" key="21">
    <source>
        <dbReference type="ARBA" id="ARBA00044985"/>
    </source>
</evidence>
<keyword evidence="28" id="KW-1185">Reference proteome</keyword>
<sequence>MPSCPGSKGKATKNRTRRIARWLILIFSCWINFGNFYVYDNPSSLNRQLEAWLGISDEIYGFQFMLFYSVYSIPNISLPFLIGGLLDIYGTNALLLILSGLVCLGQGIFAIGGQLKILPIMLVGRIVLGLGGESLTVAQARLITYWFSGSELCFAIGITLAMSRAGLVLNNVLSPIIDDLTSLPTALWAGFGFCAACVCTNCPGVQRPRLLLSRGKITEPTETAGHQRALDIYSSHCQNFSSGFFVLCGACFALNGSITPFNNTASDFLQHKWYSESPSTATWAMSIPDAMAIFLIPIIGYMIDLYGFKVAYLIGSGFALGLGHFLLAGDISSPVIPLIINGFASSSVVAIWPCIPYLVPELYWATAYGIVTVCINASYIFVPICVAILENMDRFYVSVELFFALQSILGAFLAILFDSARKLPPPSATQSTQTLEKMPRAPTFSGPPESFLVSLDDGANNDGTDDESEGEEWGGYDESACSFVSAHSASGVMASKMPSSTPALFHRHQLLSDEPSSFRAPQPLRRIHHIIRFRDDSQIEERVCLNGISRKRGNSVLGT</sequence>
<evidence type="ECO:0000256" key="2">
    <source>
        <dbReference type="ARBA" id="ARBA00008335"/>
    </source>
</evidence>
<dbReference type="VEuPathDB" id="MicrosporidiaDB:DI09_7p210"/>
<dbReference type="Proteomes" id="UP000029725">
    <property type="component" value="Unassembled WGS sequence"/>
</dbReference>
<evidence type="ECO:0000256" key="6">
    <source>
        <dbReference type="ARBA" id="ARBA00023136"/>
    </source>
</evidence>
<proteinExistence type="inferred from homology"/>
<evidence type="ECO:0000256" key="22">
    <source>
        <dbReference type="ARBA" id="ARBA00045018"/>
    </source>
</evidence>
<comment type="catalytic activity">
    <reaction evidence="13">
        <text>L-alpha-aminoacyl-L-lysine(out) = L-alpha-aminoacyl-L-lysine(in)</text>
        <dbReference type="Rhea" id="RHEA:79383"/>
        <dbReference type="ChEBI" id="CHEBI:229966"/>
    </reaction>
</comment>
<evidence type="ECO:0000256" key="18">
    <source>
        <dbReference type="ARBA" id="ARBA00044912"/>
    </source>
</evidence>
<dbReference type="InterPro" id="IPR036259">
    <property type="entry name" value="MFS_trans_sf"/>
</dbReference>
<evidence type="ECO:0000313" key="27">
    <source>
        <dbReference type="EMBL" id="KGG50242.1"/>
    </source>
</evidence>
<accession>A0A098VMC5</accession>
<comment type="catalytic activity">
    <reaction evidence="19">
        <text>L-alanyl-L-lysine(out) = L-alanyl-L-lysine(in)</text>
        <dbReference type="Rhea" id="RHEA:79415"/>
        <dbReference type="ChEBI" id="CHEBI:192470"/>
    </reaction>
</comment>
<dbReference type="PANTHER" id="PTHR23512:SF3">
    <property type="entry name" value="MAJOR FACILITATOR SUPERFAMILY DOMAIN-CONTAINING PROTEIN 1"/>
    <property type="match status" value="1"/>
</dbReference>
<name>A0A098VMC5_9MICR</name>
<comment type="catalytic activity">
    <reaction evidence="17">
        <text>L-arginyl-glycine(out) = L-arginyl-glycine(in)</text>
        <dbReference type="Rhea" id="RHEA:79391"/>
        <dbReference type="ChEBI" id="CHEBI:229955"/>
    </reaction>
</comment>
<dbReference type="HOGENOM" id="CLU_024694_3_1_1"/>
<feature type="transmembrane region" description="Helical" evidence="26">
    <location>
        <begin position="20"/>
        <end position="39"/>
    </location>
</feature>
<evidence type="ECO:0000256" key="8">
    <source>
        <dbReference type="ARBA" id="ARBA00044876"/>
    </source>
</evidence>
<dbReference type="GO" id="GO:0022857">
    <property type="term" value="F:transmembrane transporter activity"/>
    <property type="evidence" value="ECO:0007669"/>
    <property type="project" value="InterPro"/>
</dbReference>
<evidence type="ECO:0000256" key="19">
    <source>
        <dbReference type="ARBA" id="ARBA00044919"/>
    </source>
</evidence>
<dbReference type="InterPro" id="IPR052187">
    <property type="entry name" value="MFSD1"/>
</dbReference>
<comment type="catalytic activity">
    <reaction evidence="10">
        <text>L-alpha-aminoacyl-L-arginine(out) = L-alpha-aminoacyl-L-arginine(in)</text>
        <dbReference type="Rhea" id="RHEA:79367"/>
        <dbReference type="ChEBI" id="CHEBI:229968"/>
    </reaction>
</comment>
<feature type="transmembrane region" description="Helical" evidence="26">
    <location>
        <begin position="243"/>
        <end position="261"/>
    </location>
</feature>
<evidence type="ECO:0000256" key="13">
    <source>
        <dbReference type="ARBA" id="ARBA00044893"/>
    </source>
</evidence>
<evidence type="ECO:0000256" key="5">
    <source>
        <dbReference type="ARBA" id="ARBA00022989"/>
    </source>
</evidence>
<dbReference type="RefSeq" id="XP_013236669.1">
    <property type="nucleotide sequence ID" value="XM_013381215.1"/>
</dbReference>
<feature type="transmembrane region" description="Helical" evidence="26">
    <location>
        <begin position="93"/>
        <end position="111"/>
    </location>
</feature>
<feature type="transmembrane region" description="Helical" evidence="26">
    <location>
        <begin position="395"/>
        <end position="417"/>
    </location>
</feature>
<evidence type="ECO:0000256" key="17">
    <source>
        <dbReference type="ARBA" id="ARBA00044903"/>
    </source>
</evidence>
<evidence type="ECO:0000256" key="25">
    <source>
        <dbReference type="SAM" id="MobiDB-lite"/>
    </source>
</evidence>
<evidence type="ECO:0000313" key="28">
    <source>
        <dbReference type="Proteomes" id="UP000029725"/>
    </source>
</evidence>
<evidence type="ECO:0000256" key="15">
    <source>
        <dbReference type="ARBA" id="ARBA00044899"/>
    </source>
</evidence>
<gene>
    <name evidence="27" type="ORF">DI09_7p210</name>
</gene>
<comment type="catalytic activity">
    <reaction evidence="14">
        <text>L-aspartyl-L-lysine(out) = L-aspartyl-L-lysine(in)</text>
        <dbReference type="Rhea" id="RHEA:79411"/>
        <dbReference type="ChEBI" id="CHEBI:229953"/>
    </reaction>
</comment>
<evidence type="ECO:0000256" key="24">
    <source>
        <dbReference type="ARBA" id="ARBA00046376"/>
    </source>
</evidence>
<comment type="catalytic activity">
    <reaction evidence="18">
        <text>L-histidyl-L-alpha-amino acid(out) = L-histidyl-L-alpha-amino acid(in)</text>
        <dbReference type="Rhea" id="RHEA:79379"/>
        <dbReference type="ChEBI" id="CHEBI:229964"/>
    </reaction>
</comment>
<dbReference type="SUPFAM" id="SSF103473">
    <property type="entry name" value="MFS general substrate transporter"/>
    <property type="match status" value="1"/>
</dbReference>
<dbReference type="InterPro" id="IPR011701">
    <property type="entry name" value="MFS"/>
</dbReference>
<comment type="similarity">
    <text evidence="2">Belongs to the major facilitator superfamily.</text>
</comment>
<comment type="catalytic activity">
    <reaction evidence="20">
        <text>L-lysyl-glycine(out) = L-lysyl-glycine(in)</text>
        <dbReference type="Rhea" id="RHEA:79407"/>
        <dbReference type="ChEBI" id="CHEBI:191202"/>
    </reaction>
</comment>
<feature type="transmembrane region" description="Helical" evidence="26">
    <location>
        <begin position="281"/>
        <end position="303"/>
    </location>
</feature>
<feature type="region of interest" description="Disordered" evidence="25">
    <location>
        <begin position="455"/>
        <end position="475"/>
    </location>
</feature>
<evidence type="ECO:0000256" key="3">
    <source>
        <dbReference type="ARBA" id="ARBA00022448"/>
    </source>
</evidence>
<protein>
    <recommendedName>
        <fullName evidence="21">Lysosomal dipeptide transporter MFSD1</fullName>
    </recommendedName>
    <alternativeName>
        <fullName evidence="22">Major facilitator superfamily domain-containing protein 1</fullName>
    </alternativeName>
</protein>
<evidence type="ECO:0000256" key="14">
    <source>
        <dbReference type="ARBA" id="ARBA00044898"/>
    </source>
</evidence>
<comment type="catalytic activity">
    <reaction evidence="16">
        <text>L-lysyl-L-lysine(out) = L-lysyl-L-lysine(in)</text>
        <dbReference type="Rhea" id="RHEA:79403"/>
        <dbReference type="ChEBI" id="CHEBI:229956"/>
    </reaction>
</comment>
<evidence type="ECO:0000256" key="9">
    <source>
        <dbReference type="ARBA" id="ARBA00044878"/>
    </source>
</evidence>
<comment type="subcellular location">
    <subcellularLocation>
        <location evidence="1">Lysosome membrane</location>
        <topology evidence="1">Multi-pass membrane protein</topology>
    </subcellularLocation>
</comment>
<comment type="catalytic activity">
    <reaction evidence="15">
        <text>L-arginyl-L-alpha-amino acid(out) = L-arginyl-L-alpha-amino acid(in)</text>
        <dbReference type="Rhea" id="RHEA:79371"/>
        <dbReference type="ChEBI" id="CHEBI:84315"/>
    </reaction>
</comment>
<dbReference type="GeneID" id="25260850"/>
<keyword evidence="7" id="KW-0458">Lysosome</keyword>
<feature type="transmembrane region" description="Helical" evidence="26">
    <location>
        <begin position="310"/>
        <end position="329"/>
    </location>
</feature>